<dbReference type="InterPro" id="IPR006061">
    <property type="entry name" value="SBP_1_CS"/>
</dbReference>
<dbReference type="GO" id="GO:0015144">
    <property type="term" value="F:carbohydrate transmembrane transporter activity"/>
    <property type="evidence" value="ECO:0007669"/>
    <property type="project" value="InterPro"/>
</dbReference>
<dbReference type="PANTHER" id="PTHR30061">
    <property type="entry name" value="MALTOSE-BINDING PERIPLASMIC PROTEIN"/>
    <property type="match status" value="1"/>
</dbReference>
<dbReference type="AlphaFoldDB" id="A0A1X6WYR2"/>
<dbReference type="Gene3D" id="3.40.190.10">
    <property type="entry name" value="Periplasmic binding protein-like II"/>
    <property type="match status" value="2"/>
</dbReference>
<dbReference type="PRINTS" id="PR00181">
    <property type="entry name" value="MALTOSEBP"/>
</dbReference>
<reference evidence="6 7" key="1">
    <citation type="submission" date="2017-02" db="EMBL/GenBank/DDBJ databases">
        <authorList>
            <person name="Peterson S.W."/>
        </authorList>
    </citation>
    <scope>NUCLEOTIDE SEQUENCE [LARGE SCALE GENOMIC DNA]</scope>
    <source>
        <strain evidence="6 7">CIP104813</strain>
    </source>
</reference>
<evidence type="ECO:0000256" key="1">
    <source>
        <dbReference type="ARBA" id="ARBA00008520"/>
    </source>
</evidence>
<evidence type="ECO:0000313" key="6">
    <source>
        <dbReference type="EMBL" id="SLM90897.1"/>
    </source>
</evidence>
<dbReference type="PANTHER" id="PTHR30061:SF50">
    <property type="entry name" value="MALTOSE_MALTODEXTRIN-BINDING PERIPLASMIC PROTEIN"/>
    <property type="match status" value="1"/>
</dbReference>
<protein>
    <recommendedName>
        <fullName evidence="5">Maltodextrin-binding protein</fullName>
    </recommendedName>
</protein>
<name>A0A1X6WYR2_9MICO</name>
<dbReference type="GO" id="GO:1901982">
    <property type="term" value="F:maltose binding"/>
    <property type="evidence" value="ECO:0007669"/>
    <property type="project" value="TreeGrafter"/>
</dbReference>
<dbReference type="InterPro" id="IPR006060">
    <property type="entry name" value="Maltose/Cyclodextrin-bd"/>
</dbReference>
<comment type="similarity">
    <text evidence="1">Belongs to the bacterial solute-binding protein 1 family.</text>
</comment>
<gene>
    <name evidence="6" type="ORF">FM110_05775</name>
</gene>
<dbReference type="SUPFAM" id="SSF53850">
    <property type="entry name" value="Periplasmic binding protein-like II"/>
    <property type="match status" value="1"/>
</dbReference>
<dbReference type="Proteomes" id="UP000195981">
    <property type="component" value="Unassembled WGS sequence"/>
</dbReference>
<evidence type="ECO:0000256" key="5">
    <source>
        <dbReference type="ARBA" id="ARBA00030303"/>
    </source>
</evidence>
<accession>A0A1X6WYR2</accession>
<evidence type="ECO:0000256" key="3">
    <source>
        <dbReference type="ARBA" id="ARBA00022597"/>
    </source>
</evidence>
<dbReference type="EMBL" id="FWFG01000051">
    <property type="protein sequence ID" value="SLM90897.1"/>
    <property type="molecule type" value="Genomic_DNA"/>
</dbReference>
<keyword evidence="3" id="KW-0762">Sugar transport</keyword>
<proteinExistence type="inferred from homology"/>
<dbReference type="GO" id="GO:0042956">
    <property type="term" value="P:maltodextrin transmembrane transport"/>
    <property type="evidence" value="ECO:0007669"/>
    <property type="project" value="TreeGrafter"/>
</dbReference>
<sequence length="423" mass="44303">MGPVTPRVKGALADDAAPGLKEEVTMAVHHSLRTPVVASRRGVLAAGATGAAALLAGCGPSSEEAAKSAAAAGGELDTSTKMKLKVWESLLGPDEFIKKAGEKFTAEHPSITIEFVNVELGDLVSGGHVLGVTDAEALKKNVIASAVTADTWTDGAVYGYPVAAETYAIFYNKALVQEVPKTFDDLMAFGQEFNAANPGKYAFVMDAGNFYYTFPFMTKGGNRLFGSDGLDEKSPNLDTAESVAGFTDFQKLREILPVAAADLATDAVDGLFASGNAAMTLSGPWNVKNFTDKGIDFGVAPIFSLAGESDPATTLSGIRTMFVSAYSEHPNEAAAFAEFLTTPEIQQLRVDITGMMGSSSSELTYSDDSATGFASQMEHTFAMPKIARMAKVWDALNAASANIWNGADVAAELTAAQQAVLAD</sequence>
<organism evidence="6 7">
    <name type="scientific">Brachybacterium nesterenkovii</name>
    <dbReference type="NCBI Taxonomy" id="47847"/>
    <lineage>
        <taxon>Bacteria</taxon>
        <taxon>Bacillati</taxon>
        <taxon>Actinomycetota</taxon>
        <taxon>Actinomycetes</taxon>
        <taxon>Micrococcales</taxon>
        <taxon>Dermabacteraceae</taxon>
        <taxon>Brachybacterium</taxon>
    </lineage>
</organism>
<evidence type="ECO:0000256" key="2">
    <source>
        <dbReference type="ARBA" id="ARBA00022448"/>
    </source>
</evidence>
<dbReference type="PROSITE" id="PS01037">
    <property type="entry name" value="SBP_BACTERIAL_1"/>
    <property type="match status" value="1"/>
</dbReference>
<evidence type="ECO:0000256" key="4">
    <source>
        <dbReference type="ARBA" id="ARBA00022729"/>
    </source>
</evidence>
<dbReference type="Pfam" id="PF13416">
    <property type="entry name" value="SBP_bac_8"/>
    <property type="match status" value="1"/>
</dbReference>
<keyword evidence="4" id="KW-0732">Signal</keyword>
<keyword evidence="7" id="KW-1185">Reference proteome</keyword>
<keyword evidence="2" id="KW-0813">Transport</keyword>
<dbReference type="InterPro" id="IPR006059">
    <property type="entry name" value="SBP"/>
</dbReference>
<dbReference type="GO" id="GO:0015768">
    <property type="term" value="P:maltose transport"/>
    <property type="evidence" value="ECO:0007669"/>
    <property type="project" value="TreeGrafter"/>
</dbReference>
<evidence type="ECO:0000313" key="7">
    <source>
        <dbReference type="Proteomes" id="UP000195981"/>
    </source>
</evidence>
<dbReference type="GO" id="GO:0055052">
    <property type="term" value="C:ATP-binding cassette (ABC) transporter complex, substrate-binding subunit-containing"/>
    <property type="evidence" value="ECO:0007669"/>
    <property type="project" value="TreeGrafter"/>
</dbReference>